<evidence type="ECO:0000313" key="2">
    <source>
        <dbReference type="EMBL" id="MBO1624485.1"/>
    </source>
</evidence>
<keyword evidence="3" id="KW-1185">Reference proteome</keyword>
<dbReference type="EMBL" id="JAGDQJ010000006">
    <property type="protein sequence ID" value="MBO1624485.1"/>
    <property type="molecule type" value="Genomic_DNA"/>
</dbReference>
<dbReference type="Pfam" id="PF21747">
    <property type="entry name" value="YpoC"/>
    <property type="match status" value="1"/>
</dbReference>
<dbReference type="InterPro" id="IPR048427">
    <property type="entry name" value="YpoC"/>
</dbReference>
<dbReference type="Proteomes" id="UP000677611">
    <property type="component" value="Unassembled WGS sequence"/>
</dbReference>
<accession>A0ABS3NUE7</accession>
<evidence type="ECO:0000259" key="1">
    <source>
        <dbReference type="Pfam" id="PF21747"/>
    </source>
</evidence>
<dbReference type="RefSeq" id="WP_208016837.1">
    <property type="nucleotide sequence ID" value="NZ_JAGDQJ010000006.1"/>
</dbReference>
<comment type="caution">
    <text evidence="2">The sequence shown here is derived from an EMBL/GenBank/DDBJ whole genome shotgun (WGS) entry which is preliminary data.</text>
</comment>
<gene>
    <name evidence="2" type="ORF">J4P90_04340</name>
</gene>
<feature type="domain" description="YpoC-like" evidence="1">
    <location>
        <begin position="57"/>
        <end position="167"/>
    </location>
</feature>
<evidence type="ECO:0000313" key="3">
    <source>
        <dbReference type="Proteomes" id="UP000677611"/>
    </source>
</evidence>
<proteinExistence type="predicted"/>
<protein>
    <submittedName>
        <fullName evidence="2">GTPase</fullName>
    </submittedName>
</protein>
<name>A0ABS3NUE7_9BACI</name>
<sequence>MEQVVQIPDEFRCTPFFEGNIDKIVYCSEQTFEELLQSTYFLFDIEKQYEPWNGIDKSIPIVLDVWKSKQEDIARLFRNRKRKEAKGPMIQFIAHVLSVLYWLNGKPVPGLKDMCREIEELNIKPVNFMERYLYMIEQPNHYHSYIQLTQLYLEIEKLYAKKIIIKKKSPSQ</sequence>
<organism evidence="2 3">
    <name type="scientific">Bacillus arachidis</name>
    <dbReference type="NCBI Taxonomy" id="2819290"/>
    <lineage>
        <taxon>Bacteria</taxon>
        <taxon>Bacillati</taxon>
        <taxon>Bacillota</taxon>
        <taxon>Bacilli</taxon>
        <taxon>Bacillales</taxon>
        <taxon>Bacillaceae</taxon>
        <taxon>Bacillus</taxon>
    </lineage>
</organism>
<reference evidence="2 3" key="1">
    <citation type="submission" date="2021-03" db="EMBL/GenBank/DDBJ databases">
        <title>Identification of novel Bacillus strains.</title>
        <authorList>
            <person name="Xiao Z."/>
            <person name="Li Y."/>
            <person name="Shen J."/>
        </authorList>
    </citation>
    <scope>NUCLEOTIDE SEQUENCE [LARGE SCALE GENOMIC DNA]</scope>
    <source>
        <strain evidence="2 3">SY8</strain>
    </source>
</reference>